<evidence type="ECO:0000256" key="5">
    <source>
        <dbReference type="ARBA" id="ARBA00022833"/>
    </source>
</evidence>
<keyword evidence="11" id="KW-1185">Reference proteome</keyword>
<gene>
    <name evidence="10" type="ORF">IWQ62_005061</name>
</gene>
<dbReference type="NCBIfam" id="TIGR02967">
    <property type="entry name" value="guan_deamin"/>
    <property type="match status" value="1"/>
</dbReference>
<protein>
    <recommendedName>
        <fullName evidence="8">Guanine deaminase</fullName>
        <shortName evidence="8">Guanase</shortName>
        <ecNumber evidence="8">3.5.4.3</ecNumber>
    </recommendedName>
    <alternativeName>
        <fullName evidence="8">Guanine aminohydrolase</fullName>
    </alternativeName>
</protein>
<dbReference type="GO" id="GO:0008892">
    <property type="term" value="F:guanine deaminase activity"/>
    <property type="evidence" value="ECO:0007669"/>
    <property type="project" value="UniProtKB-UniRule"/>
</dbReference>
<comment type="cofactor">
    <cofactor evidence="8">
        <name>Zn(2+)</name>
        <dbReference type="ChEBI" id="CHEBI:29105"/>
    </cofactor>
    <text evidence="8">Binds 1 zinc ion per subunit.</text>
</comment>
<dbReference type="FunFam" id="3.20.20.140:FF:000022">
    <property type="entry name" value="Guanine deaminase"/>
    <property type="match status" value="1"/>
</dbReference>
<comment type="catalytic activity">
    <reaction evidence="6 8">
        <text>guanine + H2O + H(+) = xanthine + NH4(+)</text>
        <dbReference type="Rhea" id="RHEA:14665"/>
        <dbReference type="ChEBI" id="CHEBI:15377"/>
        <dbReference type="ChEBI" id="CHEBI:15378"/>
        <dbReference type="ChEBI" id="CHEBI:16235"/>
        <dbReference type="ChEBI" id="CHEBI:17712"/>
        <dbReference type="ChEBI" id="CHEBI:28938"/>
        <dbReference type="EC" id="3.5.4.3"/>
    </reaction>
</comment>
<evidence type="ECO:0000256" key="2">
    <source>
        <dbReference type="ARBA" id="ARBA00006745"/>
    </source>
</evidence>
<proteinExistence type="inferred from homology"/>
<reference evidence="10" key="1">
    <citation type="submission" date="2022-07" db="EMBL/GenBank/DDBJ databases">
        <title>Phylogenomic reconstructions and comparative analyses of Kickxellomycotina fungi.</title>
        <authorList>
            <person name="Reynolds N.K."/>
            <person name="Stajich J.E."/>
            <person name="Barry K."/>
            <person name="Grigoriev I.V."/>
            <person name="Crous P."/>
            <person name="Smith M.E."/>
        </authorList>
    </citation>
    <scope>NUCLEOTIDE SEQUENCE</scope>
    <source>
        <strain evidence="10">RSA 1196</strain>
    </source>
</reference>
<dbReference type="AlphaFoldDB" id="A0A9W8E1E4"/>
<dbReference type="PANTHER" id="PTHR11271:SF6">
    <property type="entry name" value="GUANINE DEAMINASE"/>
    <property type="match status" value="1"/>
</dbReference>
<dbReference type="EC" id="3.5.4.3" evidence="8"/>
<dbReference type="GO" id="GO:0008270">
    <property type="term" value="F:zinc ion binding"/>
    <property type="evidence" value="ECO:0007669"/>
    <property type="project" value="UniProtKB-UniRule"/>
</dbReference>
<dbReference type="InterPro" id="IPR006680">
    <property type="entry name" value="Amidohydro-rel"/>
</dbReference>
<comment type="caution">
    <text evidence="10">The sequence shown here is derived from an EMBL/GenBank/DDBJ whole genome shotgun (WGS) entry which is preliminary data.</text>
</comment>
<feature type="domain" description="Amidohydrolase-related" evidence="9">
    <location>
        <begin position="76"/>
        <end position="485"/>
    </location>
</feature>
<organism evidence="10 11">
    <name type="scientific">Dispira parvispora</name>
    <dbReference type="NCBI Taxonomy" id="1520584"/>
    <lineage>
        <taxon>Eukaryota</taxon>
        <taxon>Fungi</taxon>
        <taxon>Fungi incertae sedis</taxon>
        <taxon>Zoopagomycota</taxon>
        <taxon>Kickxellomycotina</taxon>
        <taxon>Dimargaritomycetes</taxon>
        <taxon>Dimargaritales</taxon>
        <taxon>Dimargaritaceae</taxon>
        <taxon>Dispira</taxon>
    </lineage>
</organism>
<name>A0A9W8E1E4_9FUNG</name>
<evidence type="ECO:0000256" key="7">
    <source>
        <dbReference type="ARBA" id="ARBA00056079"/>
    </source>
</evidence>
<dbReference type="EMBL" id="JANBPY010001924">
    <property type="protein sequence ID" value="KAJ1957568.1"/>
    <property type="molecule type" value="Genomic_DNA"/>
</dbReference>
<evidence type="ECO:0000256" key="6">
    <source>
        <dbReference type="ARBA" id="ARBA00051148"/>
    </source>
</evidence>
<dbReference type="SUPFAM" id="SSF51556">
    <property type="entry name" value="Metallo-dependent hydrolases"/>
    <property type="match status" value="1"/>
</dbReference>
<evidence type="ECO:0000256" key="1">
    <source>
        <dbReference type="ARBA" id="ARBA00004984"/>
    </source>
</evidence>
<dbReference type="InterPro" id="IPR032466">
    <property type="entry name" value="Metal_Hydrolase"/>
</dbReference>
<dbReference type="OrthoDB" id="194468at2759"/>
<keyword evidence="3 8" id="KW-0479">Metal-binding</keyword>
<dbReference type="Gene3D" id="2.30.40.10">
    <property type="entry name" value="Urease, subunit C, domain 1"/>
    <property type="match status" value="1"/>
</dbReference>
<comment type="function">
    <text evidence="7 8">Catalyzes the hydrolytic deamination of guanine, producing xanthine and ammonia.</text>
</comment>
<dbReference type="Pfam" id="PF01979">
    <property type="entry name" value="Amidohydro_1"/>
    <property type="match status" value="1"/>
</dbReference>
<dbReference type="Proteomes" id="UP001150925">
    <property type="component" value="Unassembled WGS sequence"/>
</dbReference>
<dbReference type="SUPFAM" id="SSF51338">
    <property type="entry name" value="Composite domain of metallo-dependent hydrolases"/>
    <property type="match status" value="1"/>
</dbReference>
<dbReference type="InterPro" id="IPR011059">
    <property type="entry name" value="Metal-dep_hydrolase_composite"/>
</dbReference>
<evidence type="ECO:0000256" key="4">
    <source>
        <dbReference type="ARBA" id="ARBA00022801"/>
    </source>
</evidence>
<keyword evidence="5 8" id="KW-0862">Zinc</keyword>
<dbReference type="Gene3D" id="3.20.20.140">
    <property type="entry name" value="Metal-dependent hydrolases"/>
    <property type="match status" value="1"/>
</dbReference>
<dbReference type="GO" id="GO:0005829">
    <property type="term" value="C:cytosol"/>
    <property type="evidence" value="ECO:0007669"/>
    <property type="project" value="TreeGrafter"/>
</dbReference>
<evidence type="ECO:0000256" key="8">
    <source>
        <dbReference type="RuleBase" id="RU366009"/>
    </source>
</evidence>
<comment type="similarity">
    <text evidence="2 8">Belongs to the metallo-dependent hydrolases superfamily. ATZ/TRZ family.</text>
</comment>
<evidence type="ECO:0000313" key="10">
    <source>
        <dbReference type="EMBL" id="KAJ1957568.1"/>
    </source>
</evidence>
<accession>A0A9W8E1E4</accession>
<evidence type="ECO:0000259" key="9">
    <source>
        <dbReference type="Pfam" id="PF01979"/>
    </source>
</evidence>
<keyword evidence="4 8" id="KW-0378">Hydrolase</keyword>
<dbReference type="InterPro" id="IPR014311">
    <property type="entry name" value="Guanine_deaminase"/>
</dbReference>
<comment type="pathway">
    <text evidence="1 8">Purine metabolism; guanine degradation; xanthine from guanine: step 1/1.</text>
</comment>
<dbReference type="GO" id="GO:0006147">
    <property type="term" value="P:guanine catabolic process"/>
    <property type="evidence" value="ECO:0007669"/>
    <property type="project" value="UniProtKB-UniRule"/>
</dbReference>
<evidence type="ECO:0000256" key="3">
    <source>
        <dbReference type="ARBA" id="ARBA00022723"/>
    </source>
</evidence>
<dbReference type="PANTHER" id="PTHR11271">
    <property type="entry name" value="GUANINE DEAMINASE"/>
    <property type="match status" value="1"/>
</dbReference>
<dbReference type="InterPro" id="IPR051607">
    <property type="entry name" value="Metallo-dep_hydrolases"/>
</dbReference>
<evidence type="ECO:0000313" key="11">
    <source>
        <dbReference type="Proteomes" id="UP001150925"/>
    </source>
</evidence>
<sequence>MASPTYQLFVGCVVNPTTLTQLDIEPQSILVVHSPSGTITDFISSPPNLDATVDQLCQRYGGDSQVTVVRLKPDQFLLPGFIDTHIHASQFANMGLGYDMPLLDWLSTYTFPEEAKFLDRDYAQRMYRTAVKTLIQHGTTTAVYYGTIFTDTCCDLVDIVRQNGQRAWVGKVNMDRNSPQYYVEDTQQSLDETERFIRYVQDTTPSPLDLISSTDSATASVVSDQDDVASLPLVMPVITPRFVGSCSSKLMQGLADMAVKYQLPVQSHLSENLAEVAWVSKLHPECTSYTDVYRTYGLLNTRTVMAHGVHLEPEEIRILKEHDVGMSHCPNSNFGLCSGIAPVRQWLAEAGLNVGLGTDISGGSSPSIIDAMRQAMVASRILHMRAEHSQLPCASDSQDESPVLTVNEVLYLATMGGAQVLGWSHRLGNFAVGKVFDALICDVSDPSFESPVPVLNPVMGWTKRLEKFVYLGGSQNIASVYVQGRCIHRQSGST</sequence>